<reference evidence="2 3" key="1">
    <citation type="submission" date="2024-05" db="EMBL/GenBank/DDBJ databases">
        <title>A draft genome resource for the thread blight pathogen Marasmius tenuissimus strain MS-2.</title>
        <authorList>
            <person name="Yulfo-Soto G.E."/>
            <person name="Baruah I.K."/>
            <person name="Amoako-Attah I."/>
            <person name="Bukari Y."/>
            <person name="Meinhardt L.W."/>
            <person name="Bailey B.A."/>
            <person name="Cohen S.P."/>
        </authorList>
    </citation>
    <scope>NUCLEOTIDE SEQUENCE [LARGE SCALE GENOMIC DNA]</scope>
    <source>
        <strain evidence="2 3">MS-2</strain>
    </source>
</reference>
<evidence type="ECO:0000313" key="3">
    <source>
        <dbReference type="Proteomes" id="UP001437256"/>
    </source>
</evidence>
<gene>
    <name evidence="2" type="ORF">AAF712_014892</name>
</gene>
<sequence length="57" mass="5794">MVTAGYQLLVFPPGAEDLGFGELTVNSGDLDDSPPTLGENPVKLSDNDADMAPASSG</sequence>
<keyword evidence="3" id="KW-1185">Reference proteome</keyword>
<dbReference type="Proteomes" id="UP001437256">
    <property type="component" value="Unassembled WGS sequence"/>
</dbReference>
<comment type="caution">
    <text evidence="2">The sequence shown here is derived from an EMBL/GenBank/DDBJ whole genome shotgun (WGS) entry which is preliminary data.</text>
</comment>
<accession>A0ABR2Z9T4</accession>
<proteinExistence type="predicted"/>
<feature type="region of interest" description="Disordered" evidence="1">
    <location>
        <begin position="24"/>
        <end position="57"/>
    </location>
</feature>
<dbReference type="EMBL" id="JBBXMP010000316">
    <property type="protein sequence ID" value="KAL0058431.1"/>
    <property type="molecule type" value="Genomic_DNA"/>
</dbReference>
<name>A0ABR2Z9T4_9AGAR</name>
<protein>
    <submittedName>
        <fullName evidence="2">Uncharacterized protein</fullName>
    </submittedName>
</protein>
<evidence type="ECO:0000256" key="1">
    <source>
        <dbReference type="SAM" id="MobiDB-lite"/>
    </source>
</evidence>
<evidence type="ECO:0000313" key="2">
    <source>
        <dbReference type="EMBL" id="KAL0058431.1"/>
    </source>
</evidence>
<organism evidence="2 3">
    <name type="scientific">Marasmius tenuissimus</name>
    <dbReference type="NCBI Taxonomy" id="585030"/>
    <lineage>
        <taxon>Eukaryota</taxon>
        <taxon>Fungi</taxon>
        <taxon>Dikarya</taxon>
        <taxon>Basidiomycota</taxon>
        <taxon>Agaricomycotina</taxon>
        <taxon>Agaricomycetes</taxon>
        <taxon>Agaricomycetidae</taxon>
        <taxon>Agaricales</taxon>
        <taxon>Marasmiineae</taxon>
        <taxon>Marasmiaceae</taxon>
        <taxon>Marasmius</taxon>
    </lineage>
</organism>